<evidence type="ECO:0000313" key="2">
    <source>
        <dbReference type="EMBL" id="GFE41567.1"/>
    </source>
</evidence>
<evidence type="ECO:0000313" key="3">
    <source>
        <dbReference type="Proteomes" id="UP000431826"/>
    </source>
</evidence>
<dbReference type="Proteomes" id="UP000431826">
    <property type="component" value="Unassembled WGS sequence"/>
</dbReference>
<reference evidence="2 3" key="1">
    <citation type="submission" date="2019-12" db="EMBL/GenBank/DDBJ databases">
        <title>Whole genome shotgun sequence of Streptomyces tubercidicus NBRC 13090.</title>
        <authorList>
            <person name="Ichikawa N."/>
            <person name="Kimura A."/>
            <person name="Kitahashi Y."/>
            <person name="Komaki H."/>
            <person name="Tamura T."/>
        </authorList>
    </citation>
    <scope>NUCLEOTIDE SEQUENCE [LARGE SCALE GENOMIC DNA]</scope>
    <source>
        <strain evidence="2 3">NBRC 13090</strain>
    </source>
</reference>
<dbReference type="InterPro" id="IPR027417">
    <property type="entry name" value="P-loop_NTPase"/>
</dbReference>
<dbReference type="GeneID" id="96287299"/>
<dbReference type="OrthoDB" id="3199600at2"/>
<keyword evidence="3" id="KW-1185">Reference proteome</keyword>
<feature type="compositionally biased region" description="Basic and acidic residues" evidence="1">
    <location>
        <begin position="237"/>
        <end position="250"/>
    </location>
</feature>
<accession>A0A640V1K7</accession>
<dbReference type="AlphaFoldDB" id="A0A640V1K7"/>
<organism evidence="2 3">
    <name type="scientific">Streptomyces tubercidicus</name>
    <dbReference type="NCBI Taxonomy" id="47759"/>
    <lineage>
        <taxon>Bacteria</taxon>
        <taxon>Bacillati</taxon>
        <taxon>Actinomycetota</taxon>
        <taxon>Actinomycetes</taxon>
        <taxon>Kitasatosporales</taxon>
        <taxon>Streptomycetaceae</taxon>
        <taxon>Streptomyces</taxon>
    </lineage>
</organism>
<dbReference type="PANTHER" id="PTHR37816:SF1">
    <property type="entry name" value="TOXIN"/>
    <property type="match status" value="1"/>
</dbReference>
<dbReference type="PANTHER" id="PTHR37816">
    <property type="entry name" value="YALI0E33011P"/>
    <property type="match status" value="1"/>
</dbReference>
<dbReference type="EMBL" id="BLIR01000003">
    <property type="protein sequence ID" value="GFE41567.1"/>
    <property type="molecule type" value="Genomic_DNA"/>
</dbReference>
<dbReference type="InterPro" id="IPR052922">
    <property type="entry name" value="Cytidylate_Kinase-2"/>
</dbReference>
<gene>
    <name evidence="2" type="ORF">Stube_62400</name>
</gene>
<dbReference type="Gene3D" id="3.40.50.300">
    <property type="entry name" value="P-loop containing nucleotide triphosphate hydrolases"/>
    <property type="match status" value="1"/>
</dbReference>
<evidence type="ECO:0008006" key="4">
    <source>
        <dbReference type="Google" id="ProtNLM"/>
    </source>
</evidence>
<feature type="region of interest" description="Disordered" evidence="1">
    <location>
        <begin position="204"/>
        <end position="250"/>
    </location>
</feature>
<dbReference type="SUPFAM" id="SSF52540">
    <property type="entry name" value="P-loop containing nucleoside triphosphate hydrolases"/>
    <property type="match status" value="1"/>
</dbReference>
<dbReference type="RefSeq" id="WP_159748601.1">
    <property type="nucleotide sequence ID" value="NZ_BLIR01000003.1"/>
</dbReference>
<proteinExistence type="predicted"/>
<comment type="caution">
    <text evidence="2">The sequence shown here is derived from an EMBL/GenBank/DDBJ whole genome shotgun (WGS) entry which is preliminary data.</text>
</comment>
<protein>
    <recommendedName>
        <fullName evidence="4">Adenylate kinase</fullName>
    </recommendedName>
</protein>
<evidence type="ECO:0000256" key="1">
    <source>
        <dbReference type="SAM" id="MobiDB-lite"/>
    </source>
</evidence>
<sequence>MTPTAACRIVVLGSPGSGKSTFSHALAASTGLPLIHLDDLYWRPGWRRPSTPEWERTVEQLSAGPCWIIDGNFAATVRQRVERADAVVLLDLHPWLCAAALVRRSLRLRRDALRGRQPRDYLPAGLAADDPPVRSLTALVRKAAGFRGRELCWMRPVLVAAAAPVLRCRSRRSAERVLRHLSARPRPLPPTPAGTESALICTCGQRRHDGGPLPAPPRQPSYEAHPVQETSPVQETRPAHEARPVQERST</sequence>
<name>A0A640V1K7_9ACTN</name>